<dbReference type="Proteomes" id="UP001266305">
    <property type="component" value="Unassembled WGS sequence"/>
</dbReference>
<evidence type="ECO:0000313" key="3">
    <source>
        <dbReference type="Proteomes" id="UP001266305"/>
    </source>
</evidence>
<feature type="region of interest" description="Disordered" evidence="1">
    <location>
        <begin position="1"/>
        <end position="60"/>
    </location>
</feature>
<proteinExistence type="predicted"/>
<keyword evidence="3" id="KW-1185">Reference proteome</keyword>
<feature type="non-terminal residue" evidence="2">
    <location>
        <position position="215"/>
    </location>
</feature>
<reference evidence="2 3" key="1">
    <citation type="submission" date="2023-05" db="EMBL/GenBank/DDBJ databases">
        <title>B98-5 Cell Line De Novo Hybrid Assembly: An Optical Mapping Approach.</title>
        <authorList>
            <person name="Kananen K."/>
            <person name="Auerbach J.A."/>
            <person name="Kautto E."/>
            <person name="Blachly J.S."/>
        </authorList>
    </citation>
    <scope>NUCLEOTIDE SEQUENCE [LARGE SCALE GENOMIC DNA]</scope>
    <source>
        <strain evidence="2">B95-8</strain>
        <tissue evidence="2">Cell line</tissue>
    </source>
</reference>
<sequence length="215" mass="23306">MRPPCPWRKVGAAELRPEAPGRRDGKDVGFLSPGNCPGCEQEEAAAHPGRSHPGECSRRAAGPVTLPVSAPCEGRSGRPEAGLQGHGRVRALGRSEPPCRLLSLWPPVAAINKFRAGLLLSSWQLRFPVRRATPACGPESSGVGVLWGRAPSHSCRSALFRLSDCTEAERTRLSGCRVVARSPSLEVGCGRGERAQRQRQQSPRLLRRSRSRRTK</sequence>
<comment type="caution">
    <text evidence="2">The sequence shown here is derived from an EMBL/GenBank/DDBJ whole genome shotgun (WGS) entry which is preliminary data.</text>
</comment>
<accession>A0ABQ9WFP5</accession>
<gene>
    <name evidence="2" type="ORF">P7K49_000959</name>
</gene>
<protein>
    <submittedName>
        <fullName evidence="2">Uncharacterized protein</fullName>
    </submittedName>
</protein>
<feature type="region of interest" description="Disordered" evidence="1">
    <location>
        <begin position="189"/>
        <end position="215"/>
    </location>
</feature>
<organism evidence="2 3">
    <name type="scientific">Saguinus oedipus</name>
    <name type="common">Cotton-top tamarin</name>
    <name type="synonym">Oedipomidas oedipus</name>
    <dbReference type="NCBI Taxonomy" id="9490"/>
    <lineage>
        <taxon>Eukaryota</taxon>
        <taxon>Metazoa</taxon>
        <taxon>Chordata</taxon>
        <taxon>Craniata</taxon>
        <taxon>Vertebrata</taxon>
        <taxon>Euteleostomi</taxon>
        <taxon>Mammalia</taxon>
        <taxon>Eutheria</taxon>
        <taxon>Euarchontoglires</taxon>
        <taxon>Primates</taxon>
        <taxon>Haplorrhini</taxon>
        <taxon>Platyrrhini</taxon>
        <taxon>Cebidae</taxon>
        <taxon>Callitrichinae</taxon>
        <taxon>Saguinus</taxon>
    </lineage>
</organism>
<evidence type="ECO:0000313" key="2">
    <source>
        <dbReference type="EMBL" id="KAK2119573.1"/>
    </source>
</evidence>
<feature type="compositionally biased region" description="Basic and acidic residues" evidence="1">
    <location>
        <begin position="15"/>
        <end position="27"/>
    </location>
</feature>
<dbReference type="EMBL" id="JASSZA010000001">
    <property type="protein sequence ID" value="KAK2119573.1"/>
    <property type="molecule type" value="Genomic_DNA"/>
</dbReference>
<evidence type="ECO:0000256" key="1">
    <source>
        <dbReference type="SAM" id="MobiDB-lite"/>
    </source>
</evidence>
<name>A0ABQ9WFP5_SAGOE</name>
<feature type="compositionally biased region" description="Basic residues" evidence="1">
    <location>
        <begin position="205"/>
        <end position="215"/>
    </location>
</feature>